<dbReference type="EMBL" id="WTPW01000624">
    <property type="protein sequence ID" value="KAF0493366.1"/>
    <property type="molecule type" value="Genomic_DNA"/>
</dbReference>
<keyword evidence="2" id="KW-1185">Reference proteome</keyword>
<dbReference type="Proteomes" id="UP000439903">
    <property type="component" value="Unassembled WGS sequence"/>
</dbReference>
<comment type="caution">
    <text evidence="1">The sequence shown here is derived from an EMBL/GenBank/DDBJ whole genome shotgun (WGS) entry which is preliminary data.</text>
</comment>
<accession>A0A8H4AGT8</accession>
<gene>
    <name evidence="1" type="ORF">F8M41_021397</name>
</gene>
<dbReference type="OrthoDB" id="2437666at2759"/>
<protein>
    <submittedName>
        <fullName evidence="1">Uncharacterized protein</fullName>
    </submittedName>
</protein>
<sequence length="138" mass="15940">MAELNKNEKVPSCIFASLVEPYHHTKQLVDSFFPELNNLQNELEKFIICETHYNQIVAKDNYLNYLNGRLSEYPRKRSHSYKNLSNNNSILNEIQIELPTKVDIGIQVTIDSNHDLSIQVDALKNSLDNLITDHAEQL</sequence>
<evidence type="ECO:0000313" key="1">
    <source>
        <dbReference type="EMBL" id="KAF0493366.1"/>
    </source>
</evidence>
<reference evidence="1 2" key="1">
    <citation type="journal article" date="2019" name="Environ. Microbiol.">
        <title>At the nexus of three kingdoms: the genome of the mycorrhizal fungus Gigaspora margarita provides insights into plant, endobacterial and fungal interactions.</title>
        <authorList>
            <person name="Venice F."/>
            <person name="Ghignone S."/>
            <person name="Salvioli di Fossalunga A."/>
            <person name="Amselem J."/>
            <person name="Novero M."/>
            <person name="Xianan X."/>
            <person name="Sedzielewska Toro K."/>
            <person name="Morin E."/>
            <person name="Lipzen A."/>
            <person name="Grigoriev I.V."/>
            <person name="Henrissat B."/>
            <person name="Martin F.M."/>
            <person name="Bonfante P."/>
        </authorList>
    </citation>
    <scope>NUCLEOTIDE SEQUENCE [LARGE SCALE GENOMIC DNA]</scope>
    <source>
        <strain evidence="1 2">BEG34</strain>
    </source>
</reference>
<proteinExistence type="predicted"/>
<dbReference type="AlphaFoldDB" id="A0A8H4AGT8"/>
<organism evidence="1 2">
    <name type="scientific">Gigaspora margarita</name>
    <dbReference type="NCBI Taxonomy" id="4874"/>
    <lineage>
        <taxon>Eukaryota</taxon>
        <taxon>Fungi</taxon>
        <taxon>Fungi incertae sedis</taxon>
        <taxon>Mucoromycota</taxon>
        <taxon>Glomeromycotina</taxon>
        <taxon>Glomeromycetes</taxon>
        <taxon>Diversisporales</taxon>
        <taxon>Gigasporaceae</taxon>
        <taxon>Gigaspora</taxon>
    </lineage>
</organism>
<evidence type="ECO:0000313" key="2">
    <source>
        <dbReference type="Proteomes" id="UP000439903"/>
    </source>
</evidence>
<name>A0A8H4AGT8_GIGMA</name>